<dbReference type="OrthoDB" id="5598057at2759"/>
<organism evidence="3 4">
    <name type="scientific">Tilletia indica</name>
    <dbReference type="NCBI Taxonomy" id="43049"/>
    <lineage>
        <taxon>Eukaryota</taxon>
        <taxon>Fungi</taxon>
        <taxon>Dikarya</taxon>
        <taxon>Basidiomycota</taxon>
        <taxon>Ustilaginomycotina</taxon>
        <taxon>Exobasidiomycetes</taxon>
        <taxon>Tilletiales</taxon>
        <taxon>Tilletiaceae</taxon>
        <taxon>Tilletia</taxon>
    </lineage>
</organism>
<feature type="region of interest" description="Disordered" evidence="2">
    <location>
        <begin position="430"/>
        <end position="599"/>
    </location>
</feature>
<dbReference type="InterPro" id="IPR046868">
    <property type="entry name" value="BAR_4"/>
</dbReference>
<evidence type="ECO:0000313" key="4">
    <source>
        <dbReference type="Proteomes" id="UP000077521"/>
    </source>
</evidence>
<dbReference type="SUPFAM" id="SSF50729">
    <property type="entry name" value="PH domain-like"/>
    <property type="match status" value="1"/>
</dbReference>
<reference evidence="3" key="2">
    <citation type="journal article" date="2019" name="IMA Fungus">
        <title>Genome sequencing and comparison of five Tilletia species to identify candidate genes for the detection of regulated species infecting wheat.</title>
        <authorList>
            <person name="Nguyen H.D.T."/>
            <person name="Sultana T."/>
            <person name="Kesanakurti P."/>
            <person name="Hambleton S."/>
        </authorList>
    </citation>
    <scope>NUCLEOTIDE SEQUENCE</scope>
    <source>
        <strain evidence="3">DAOMC 236416</strain>
    </source>
</reference>
<dbReference type="CDD" id="cd13311">
    <property type="entry name" value="PH_Slm1"/>
    <property type="match status" value="1"/>
</dbReference>
<feature type="compositionally biased region" description="Polar residues" evidence="2">
    <location>
        <begin position="841"/>
        <end position="850"/>
    </location>
</feature>
<feature type="region of interest" description="Disordered" evidence="2">
    <location>
        <begin position="832"/>
        <end position="877"/>
    </location>
</feature>
<dbReference type="InterPro" id="IPR043453">
    <property type="entry name" value="Slm1_PH"/>
</dbReference>
<dbReference type="InterPro" id="IPR001498">
    <property type="entry name" value="Impact_N"/>
</dbReference>
<dbReference type="Pfam" id="PF20400">
    <property type="entry name" value="BAR_4"/>
    <property type="match status" value="1"/>
</dbReference>
<dbReference type="Pfam" id="PF20399">
    <property type="entry name" value="PH_20"/>
    <property type="match status" value="1"/>
</dbReference>
<reference evidence="3" key="1">
    <citation type="submission" date="2016-04" db="EMBL/GenBank/DDBJ databases">
        <authorList>
            <person name="Nguyen H.D."/>
            <person name="Samba Siva P."/>
            <person name="Cullis J."/>
            <person name="Levesque C.A."/>
            <person name="Hambleton S."/>
        </authorList>
    </citation>
    <scope>NUCLEOTIDE SEQUENCE</scope>
    <source>
        <strain evidence="3">DAOMC 236416</strain>
    </source>
</reference>
<feature type="compositionally biased region" description="Basic and acidic residues" evidence="2">
    <location>
        <begin position="781"/>
        <end position="798"/>
    </location>
</feature>
<dbReference type="PROSITE" id="PS50003">
    <property type="entry name" value="PH_DOMAIN"/>
    <property type="match status" value="1"/>
</dbReference>
<dbReference type="Pfam" id="PF01205">
    <property type="entry name" value="Impact_N"/>
    <property type="match status" value="1"/>
</dbReference>
<dbReference type="Proteomes" id="UP000077521">
    <property type="component" value="Unassembled WGS sequence"/>
</dbReference>
<dbReference type="InterPro" id="IPR046869">
    <property type="entry name" value="SLM1/RGC1-like_PH"/>
</dbReference>
<comment type="caution">
    <text evidence="3">The sequence shown here is derived from an EMBL/GenBank/DDBJ whole genome shotgun (WGS) entry which is preliminary data.</text>
</comment>
<dbReference type="PANTHER" id="PTHR31941:SF1">
    <property type="entry name" value="CYTOSKELETAL SIGNALING PROTEIN SLM1"/>
    <property type="match status" value="1"/>
</dbReference>
<name>A0A177TQK2_9BASI</name>
<evidence type="ECO:0000256" key="2">
    <source>
        <dbReference type="SAM" id="MobiDB-lite"/>
    </source>
</evidence>
<feature type="compositionally biased region" description="Acidic residues" evidence="2">
    <location>
        <begin position="451"/>
        <end position="477"/>
    </location>
</feature>
<dbReference type="InterPro" id="IPR027267">
    <property type="entry name" value="AH/BAR_dom_sf"/>
</dbReference>
<accession>A0A177TQK2</accession>
<feature type="region of interest" description="Disordered" evidence="2">
    <location>
        <begin position="613"/>
        <end position="662"/>
    </location>
</feature>
<dbReference type="InterPro" id="IPR036956">
    <property type="entry name" value="Impact_N_sf"/>
</dbReference>
<keyword evidence="4" id="KW-1185">Reference proteome</keyword>
<dbReference type="Gene3D" id="2.30.29.30">
    <property type="entry name" value="Pleckstrin-homology domain (PH domain)/Phosphotyrosine-binding domain (PTB)"/>
    <property type="match status" value="1"/>
</dbReference>
<dbReference type="InterPro" id="IPR011993">
    <property type="entry name" value="PH-like_dom_sf"/>
</dbReference>
<feature type="compositionally biased region" description="Polar residues" evidence="2">
    <location>
        <begin position="578"/>
        <end position="595"/>
    </location>
</feature>
<dbReference type="SUPFAM" id="SSF54211">
    <property type="entry name" value="Ribosomal protein S5 domain 2-like"/>
    <property type="match status" value="1"/>
</dbReference>
<dbReference type="InterPro" id="IPR001849">
    <property type="entry name" value="PH_domain"/>
</dbReference>
<keyword evidence="1" id="KW-0597">Phosphoprotein</keyword>
<feature type="region of interest" description="Disordered" evidence="2">
    <location>
        <begin position="762"/>
        <end position="805"/>
    </location>
</feature>
<feature type="compositionally biased region" description="Low complexity" evidence="2">
    <location>
        <begin position="478"/>
        <end position="499"/>
    </location>
</feature>
<dbReference type="SUPFAM" id="SSF103657">
    <property type="entry name" value="BAR/IMD domain-like"/>
    <property type="match status" value="1"/>
</dbReference>
<dbReference type="SMART" id="SM00233">
    <property type="entry name" value="PH"/>
    <property type="match status" value="1"/>
</dbReference>
<feature type="region of interest" description="Disordered" evidence="2">
    <location>
        <begin position="681"/>
        <end position="703"/>
    </location>
</feature>
<dbReference type="InterPro" id="IPR020568">
    <property type="entry name" value="Ribosomal_Su5_D2-typ_SF"/>
</dbReference>
<dbReference type="EMBL" id="LWDF02000692">
    <property type="protein sequence ID" value="KAE8244225.1"/>
    <property type="molecule type" value="Genomic_DNA"/>
</dbReference>
<proteinExistence type="predicted"/>
<dbReference type="PANTHER" id="PTHR31941">
    <property type="entry name" value="CYTOSKELETAL SIGNALING PROTEIN SLM1"/>
    <property type="match status" value="1"/>
</dbReference>
<sequence>MSQYDTHSVKSGVSRRSTIASRNASLVKKATGPHELRPSDILIERFNGWKHITKQLIAYFEGIADIEYNTAKELTKLGGVIQVPFREGNQFLGEEGIQDIYYGIRDKTRVIADHHANLAKTVEGSIVQHLQKLRSEIKAHVRNVQQDTGKLANSVAKEREMSTKMISDLARAITLLKNTPMSVTAKEDPYTVNQNVFRQLQRQVNEENALQKSIIIMQQNSAHFEEGIVRSIQSAWQTFDEWSSRMSSQVQETWVGLGATMRSLQPNAEWIAFAARSDHLLDPDTPLRNPETIDYPGKDDPSVIPVHQGILERKKRFTKTYKESFYVLTPAGYLHEHGSSDPTRHPTPELSLFLPECTLGAPATMAAKSHKFHIEGRKVTGTQSAVPNKGFAGLGMGREHAYTFRARSHEEMMEWWNDIKQLSKVYLTTSEQMDRSGPVPAAVRAAGYRSEDEESDEEGEGSSVEEEDDEEEYEEAEAAANTQHNAAATGTTAGAGTSATKEEEVPEYTGATKESGVEVGPSGYAVEKKAGAGASAGGEGTAGEPSQDAAKSADKQENLPPAADGLTDGRPSMETPIGQAQSNRAPNLDTQSQDTAPIDVEALAEELEALAAIFTNDHDDDSSMKDGDDEYAGSGAFQVLQVDDPVAPEVPRSEEGDEGSVDFVSRWRPGSRLRLMLNTSIQPGPDEAADKSGPASSGSIPIRLSITIPPSYPIHADASEEARQKSSPPQLQLLSRYIGAYAVDPTLFGSVLRTFLHYHPSSDERAGSNPAQSATFPSSPSDERPLTSRHDTGPRGKNEGVPWNPGEPLLYEGIEYVRDLVADWYENRRLSDRHRAKERQSSATRTQFSRQAHDDGGRRNGHHSGGPADSVPTSLEDKEQSLILKRLVRTEPVTERKSVFIAHAARLDHPDEVPVVLAHILSDRKIARATHPIIHAWVCTLPTDGKAKGDSGSTVTVHRDHDDDGETAAGGRLAHLLDLLDVPNALIVVTRWYGGVLLGADRFKFINRVARNGLEKAGLVAP</sequence>
<feature type="compositionally biased region" description="Polar residues" evidence="2">
    <location>
        <begin position="769"/>
        <end position="780"/>
    </location>
</feature>
<dbReference type="Gene3D" id="3.30.230.30">
    <property type="entry name" value="Impact, N-terminal domain"/>
    <property type="match status" value="1"/>
</dbReference>
<protein>
    <submittedName>
        <fullName evidence="3">Uncharacterized protein</fullName>
    </submittedName>
</protein>
<dbReference type="AlphaFoldDB" id="A0A177TQK2"/>
<evidence type="ECO:0000256" key="1">
    <source>
        <dbReference type="ARBA" id="ARBA00022553"/>
    </source>
</evidence>
<evidence type="ECO:0000313" key="3">
    <source>
        <dbReference type="EMBL" id="KAE8244225.1"/>
    </source>
</evidence>
<gene>
    <name evidence="3" type="ORF">A4X13_0g6749</name>
</gene>
<dbReference type="Gene3D" id="1.20.1270.60">
    <property type="entry name" value="Arfaptin homology (AH) domain/BAR domain"/>
    <property type="match status" value="1"/>
</dbReference>